<accession>A0AAW1S7P9</accession>
<proteinExistence type="predicted"/>
<reference evidence="1 2" key="1">
    <citation type="journal article" date="2024" name="Nat. Commun.">
        <title>Phylogenomics reveals the evolutionary origins of lichenization in chlorophyte algae.</title>
        <authorList>
            <person name="Puginier C."/>
            <person name="Libourel C."/>
            <person name="Otte J."/>
            <person name="Skaloud P."/>
            <person name="Haon M."/>
            <person name="Grisel S."/>
            <person name="Petersen M."/>
            <person name="Berrin J.G."/>
            <person name="Delaux P.M."/>
            <person name="Dal Grande F."/>
            <person name="Keller J."/>
        </authorList>
    </citation>
    <scope>NUCLEOTIDE SEQUENCE [LARGE SCALE GENOMIC DNA]</scope>
    <source>
        <strain evidence="1 2">SAG 245.80</strain>
    </source>
</reference>
<dbReference type="Proteomes" id="UP001445335">
    <property type="component" value="Unassembled WGS sequence"/>
</dbReference>
<sequence>MAGSLRSLAVSARRALQGQLPPSAGLQKRRALGDLPYKPNKYIEDWGTAREHIELTFKWDGKTLRTIALWMVLGL</sequence>
<gene>
    <name evidence="1" type="ORF">WJX81_008411</name>
</gene>
<protein>
    <submittedName>
        <fullName evidence="1">Uncharacterized protein</fullName>
    </submittedName>
</protein>
<keyword evidence="2" id="KW-1185">Reference proteome</keyword>
<evidence type="ECO:0000313" key="1">
    <source>
        <dbReference type="EMBL" id="KAK9842101.1"/>
    </source>
</evidence>
<dbReference type="EMBL" id="JALJOU010000009">
    <property type="protein sequence ID" value="KAK9842101.1"/>
    <property type="molecule type" value="Genomic_DNA"/>
</dbReference>
<dbReference type="AlphaFoldDB" id="A0AAW1S7P9"/>
<comment type="caution">
    <text evidence="1">The sequence shown here is derived from an EMBL/GenBank/DDBJ whole genome shotgun (WGS) entry which is preliminary data.</text>
</comment>
<organism evidence="1 2">
    <name type="scientific">Elliptochloris bilobata</name>
    <dbReference type="NCBI Taxonomy" id="381761"/>
    <lineage>
        <taxon>Eukaryota</taxon>
        <taxon>Viridiplantae</taxon>
        <taxon>Chlorophyta</taxon>
        <taxon>core chlorophytes</taxon>
        <taxon>Trebouxiophyceae</taxon>
        <taxon>Trebouxiophyceae incertae sedis</taxon>
        <taxon>Elliptochloris clade</taxon>
        <taxon>Elliptochloris</taxon>
    </lineage>
</organism>
<name>A0AAW1S7P9_9CHLO</name>
<evidence type="ECO:0000313" key="2">
    <source>
        <dbReference type="Proteomes" id="UP001445335"/>
    </source>
</evidence>